<dbReference type="PANTHER" id="PTHR39967:SF1">
    <property type="entry name" value="ISH14-TYPE TRANSPOSASE HSIRS44"/>
    <property type="match status" value="1"/>
</dbReference>
<keyword evidence="3" id="KW-1185">Reference proteome</keyword>
<evidence type="ECO:0000259" key="1">
    <source>
        <dbReference type="Pfam" id="PF13610"/>
    </source>
</evidence>
<protein>
    <submittedName>
        <fullName evidence="2">IS6 family transposase</fullName>
    </submittedName>
</protein>
<dbReference type="InterPro" id="IPR047930">
    <property type="entry name" value="Transpos_IS6"/>
</dbReference>
<organism evidence="2 3">
    <name type="scientific">Natrinema soli</name>
    <dbReference type="NCBI Taxonomy" id="1930624"/>
    <lineage>
        <taxon>Archaea</taxon>
        <taxon>Methanobacteriati</taxon>
        <taxon>Methanobacteriota</taxon>
        <taxon>Stenosarchaea group</taxon>
        <taxon>Halobacteria</taxon>
        <taxon>Halobacteriales</taxon>
        <taxon>Natrialbaceae</taxon>
        <taxon>Natrinema</taxon>
    </lineage>
</organism>
<sequence>MPKIGRLSGCSDWIDLSFVERERTPRQLMELGIRLHLADLSLSNTVRELERFGVERSRKAVHDWVHKCNLQPAVNEDPNHVALDETVIQLDEHRYWLYTAVDPETNNILHTRLYSTTTTALTERFLQELTEKHDLDDAVFLVDGAKHLQTALRRSGLRFRYEKHGNRNSVERVFREIKRRTSSFSNCFSHSQPSTAESWLQAFAVWHNATN</sequence>
<dbReference type="PANTHER" id="PTHR39967">
    <property type="match status" value="1"/>
</dbReference>
<dbReference type="RefSeq" id="WP_273740490.1">
    <property type="nucleotide sequence ID" value="NZ_JAQIVI010000407.1"/>
</dbReference>
<name>A0ABD5SRI2_9EURY</name>
<proteinExistence type="predicted"/>
<comment type="caution">
    <text evidence="2">The sequence shown here is derived from an EMBL/GenBank/DDBJ whole genome shotgun (WGS) entry which is preliminary data.</text>
</comment>
<dbReference type="EMBL" id="JBHSWV010000407">
    <property type="protein sequence ID" value="MFC6767627.1"/>
    <property type="molecule type" value="Genomic_DNA"/>
</dbReference>
<evidence type="ECO:0000313" key="3">
    <source>
        <dbReference type="Proteomes" id="UP001596383"/>
    </source>
</evidence>
<dbReference type="Proteomes" id="UP001596383">
    <property type="component" value="Unassembled WGS sequence"/>
</dbReference>
<feature type="domain" description="DDE" evidence="1">
    <location>
        <begin position="81"/>
        <end position="208"/>
    </location>
</feature>
<dbReference type="AlphaFoldDB" id="A0ABD5SRI2"/>
<dbReference type="InterPro" id="IPR012337">
    <property type="entry name" value="RNaseH-like_sf"/>
</dbReference>
<reference evidence="2 3" key="1">
    <citation type="journal article" date="2019" name="Int. J. Syst. Evol. Microbiol.">
        <title>The Global Catalogue of Microorganisms (GCM) 10K type strain sequencing project: providing services to taxonomists for standard genome sequencing and annotation.</title>
        <authorList>
            <consortium name="The Broad Institute Genomics Platform"/>
            <consortium name="The Broad Institute Genome Sequencing Center for Infectious Disease"/>
            <person name="Wu L."/>
            <person name="Ma J."/>
        </authorList>
    </citation>
    <scope>NUCLEOTIDE SEQUENCE [LARGE SCALE GENOMIC DNA]</scope>
    <source>
        <strain evidence="2 3">LMG 29247</strain>
    </source>
</reference>
<dbReference type="InterPro" id="IPR032874">
    <property type="entry name" value="DDE_dom"/>
</dbReference>
<gene>
    <name evidence="2" type="ORF">ACFQE6_22330</name>
</gene>
<dbReference type="NCBIfam" id="NF033587">
    <property type="entry name" value="transpos_IS6"/>
    <property type="match status" value="1"/>
</dbReference>
<evidence type="ECO:0000313" key="2">
    <source>
        <dbReference type="EMBL" id="MFC6767627.1"/>
    </source>
</evidence>
<dbReference type="SUPFAM" id="SSF53098">
    <property type="entry name" value="Ribonuclease H-like"/>
    <property type="match status" value="1"/>
</dbReference>
<accession>A0ABD5SRI2</accession>
<dbReference type="Pfam" id="PF13610">
    <property type="entry name" value="DDE_Tnp_IS240"/>
    <property type="match status" value="1"/>
</dbReference>